<gene>
    <name evidence="1" type="ORF">PX52LOC_07682</name>
</gene>
<dbReference type="OrthoDB" id="281047at2"/>
<organism evidence="1 2">
    <name type="scientific">Limnoglobus roseus</name>
    <dbReference type="NCBI Taxonomy" id="2598579"/>
    <lineage>
        <taxon>Bacteria</taxon>
        <taxon>Pseudomonadati</taxon>
        <taxon>Planctomycetota</taxon>
        <taxon>Planctomycetia</taxon>
        <taxon>Gemmatales</taxon>
        <taxon>Gemmataceae</taxon>
        <taxon>Limnoglobus</taxon>
    </lineage>
</organism>
<evidence type="ECO:0000313" key="1">
    <source>
        <dbReference type="EMBL" id="QEL20577.1"/>
    </source>
</evidence>
<keyword evidence="2" id="KW-1185">Reference proteome</keyword>
<dbReference type="KEGG" id="lrs:PX52LOC_07682"/>
<proteinExistence type="predicted"/>
<name>A0A5C1AQV1_9BACT</name>
<evidence type="ECO:0000313" key="2">
    <source>
        <dbReference type="Proteomes" id="UP000324974"/>
    </source>
</evidence>
<sequence>MPITKGRRRAAARPVSVTDAFVEEPAVTDPAEAIDAAEYRRYLVGRAVRFMRGEFQPATWQAFVEMVSEDRPAAAVAADLGLSVAAVYAAKARVLRRVRQELDGLADWD</sequence>
<accession>A0A5C1AQV1</accession>
<dbReference type="AlphaFoldDB" id="A0A5C1AQV1"/>
<dbReference type="RefSeq" id="WP_149114856.1">
    <property type="nucleotide sequence ID" value="NZ_CP042425.1"/>
</dbReference>
<protein>
    <submittedName>
        <fullName evidence="1">Sigma-70 family RNA polymerase sigma factor</fullName>
    </submittedName>
</protein>
<dbReference type="EMBL" id="CP042425">
    <property type="protein sequence ID" value="QEL20577.1"/>
    <property type="molecule type" value="Genomic_DNA"/>
</dbReference>
<reference evidence="2" key="1">
    <citation type="submission" date="2019-08" db="EMBL/GenBank/DDBJ databases">
        <title>Limnoglobus roseus gen. nov., sp. nov., a novel freshwater planctomycete with a giant genome from the family Gemmataceae.</title>
        <authorList>
            <person name="Kulichevskaya I.S."/>
            <person name="Naumoff D.G."/>
            <person name="Miroshnikov K."/>
            <person name="Ivanova A."/>
            <person name="Philippov D.A."/>
            <person name="Hakobyan A."/>
            <person name="Rijpstra I.C."/>
            <person name="Sinninghe Damste J.S."/>
            <person name="Liesack W."/>
            <person name="Dedysh S.N."/>
        </authorList>
    </citation>
    <scope>NUCLEOTIDE SEQUENCE [LARGE SCALE GENOMIC DNA]</scope>
    <source>
        <strain evidence="2">PX52</strain>
    </source>
</reference>
<dbReference type="Proteomes" id="UP000324974">
    <property type="component" value="Chromosome"/>
</dbReference>